<dbReference type="GeneTree" id="ENSGT00390000008104"/>
<dbReference type="PANTHER" id="PTHR16356">
    <property type="entry name" value="TRANSMEMBRANE AND COILED-COIL DOMAIN-CONTAINING PROTEIN 6 TMCO6"/>
    <property type="match status" value="1"/>
</dbReference>
<keyword evidence="2" id="KW-1185">Reference proteome</keyword>
<evidence type="ECO:0000313" key="1">
    <source>
        <dbReference type="Ensembl" id="ENSNGAP00000025270.1"/>
    </source>
</evidence>
<dbReference type="Proteomes" id="UP000694381">
    <property type="component" value="Unassembled WGS sequence"/>
</dbReference>
<reference evidence="1" key="1">
    <citation type="submission" date="2025-08" db="UniProtKB">
        <authorList>
            <consortium name="Ensembl"/>
        </authorList>
    </citation>
    <scope>IDENTIFICATION</scope>
</reference>
<sequence length="479" mass="53056">MLPLCQTVCWALRHTNSNKCFSKTRKRETPICQRKPERANFPEALMSKSLNGVQQFLRLAQSGTDEKEREKALVSLRRGLQHPETQQTFIRLEGSVRTLVGLLTSNRALLQLEAARCLHELSHSEQSAVAEACLPATSYLLTYLSGHSSDFIELCLYTLGNLIVESEAVRKQLLPQGIVPALAACIQSPYVAVLEALGYVLSQLLQAKEAPEKIIPSILDSTLPQHMLRLMQPGPKLNLGVAVEFAWCLHYITCSQVNNAVLITHGALATLVLLLLDLAGTVQRVDDAGLELLACPVLRCLSNLLAEVPVESEGEEMQLRDERVMAALFILLQFFLQKQPSLLPEGLWLLNNLTANSPTFCTSLLSLDLLEPLLQLLPLSNVVCILVLTVLCNVAEKGPAYCQRLWPGPLLSCVLNTLTLSDTEVVGQSLELLQLLFLYQPEAIQDFLQQSGLQALEQHQEEAQLRDRIRALQQTAIHA</sequence>
<dbReference type="InterPro" id="IPR016024">
    <property type="entry name" value="ARM-type_fold"/>
</dbReference>
<dbReference type="PANTHER" id="PTHR16356:SF1">
    <property type="entry name" value="TRANSMEMBRANE AND COILED-COIL DOMAIN-CONTAINING PROTEIN 6"/>
    <property type="match status" value="1"/>
</dbReference>
<dbReference type="SUPFAM" id="SSF48371">
    <property type="entry name" value="ARM repeat"/>
    <property type="match status" value="1"/>
</dbReference>
<dbReference type="InterPro" id="IPR000225">
    <property type="entry name" value="Armadillo"/>
</dbReference>
<protein>
    <submittedName>
        <fullName evidence="1">Transmembrane and coiled-coil domains 6</fullName>
    </submittedName>
</protein>
<proteinExistence type="predicted"/>
<reference evidence="1" key="2">
    <citation type="submission" date="2025-09" db="UniProtKB">
        <authorList>
            <consortium name="Ensembl"/>
        </authorList>
    </citation>
    <scope>IDENTIFICATION</scope>
</reference>
<organism evidence="1 2">
    <name type="scientific">Nannospalax galili</name>
    <name type="common">Northern Israeli blind subterranean mole rat</name>
    <name type="synonym">Spalax galili</name>
    <dbReference type="NCBI Taxonomy" id="1026970"/>
    <lineage>
        <taxon>Eukaryota</taxon>
        <taxon>Metazoa</taxon>
        <taxon>Chordata</taxon>
        <taxon>Craniata</taxon>
        <taxon>Vertebrata</taxon>
        <taxon>Euteleostomi</taxon>
        <taxon>Mammalia</taxon>
        <taxon>Eutheria</taxon>
        <taxon>Euarchontoglires</taxon>
        <taxon>Glires</taxon>
        <taxon>Rodentia</taxon>
        <taxon>Myomorpha</taxon>
        <taxon>Muroidea</taxon>
        <taxon>Spalacidae</taxon>
        <taxon>Spalacinae</taxon>
        <taxon>Nannospalax</taxon>
    </lineage>
</organism>
<dbReference type="Ensembl" id="ENSNGAT00000030989.1">
    <property type="protein sequence ID" value="ENSNGAP00000025270.1"/>
    <property type="gene ID" value="ENSNGAG00000023279.1"/>
</dbReference>
<dbReference type="AlphaFoldDB" id="A0A8C6RZI5"/>
<evidence type="ECO:0000313" key="2">
    <source>
        <dbReference type="Proteomes" id="UP000694381"/>
    </source>
</evidence>
<name>A0A8C6RZI5_NANGA</name>
<gene>
    <name evidence="1" type="primary">Tmco6</name>
</gene>
<dbReference type="SMART" id="SM00185">
    <property type="entry name" value="ARM"/>
    <property type="match status" value="6"/>
</dbReference>
<accession>A0A8C6RZI5</accession>
<dbReference type="InterPro" id="IPR011989">
    <property type="entry name" value="ARM-like"/>
</dbReference>
<dbReference type="Gene3D" id="1.25.10.10">
    <property type="entry name" value="Leucine-rich Repeat Variant"/>
    <property type="match status" value="1"/>
</dbReference>